<keyword evidence="5" id="KW-0547">Nucleotide-binding</keyword>
<dbReference type="CDD" id="cd18012">
    <property type="entry name" value="DEXQc_arch_SWI2_SNF2"/>
    <property type="match status" value="1"/>
</dbReference>
<dbReference type="GO" id="GO:0004386">
    <property type="term" value="F:helicase activity"/>
    <property type="evidence" value="ECO:0007669"/>
    <property type="project" value="UniProtKB-KW"/>
</dbReference>
<dbReference type="PROSITE" id="PS51192">
    <property type="entry name" value="HELICASE_ATP_BIND_1"/>
    <property type="match status" value="1"/>
</dbReference>
<dbReference type="GO" id="GO:0005524">
    <property type="term" value="F:ATP binding"/>
    <property type="evidence" value="ECO:0007669"/>
    <property type="project" value="InterPro"/>
</dbReference>
<dbReference type="Proteomes" id="UP000076612">
    <property type="component" value="Unassembled WGS sequence"/>
</dbReference>
<dbReference type="GO" id="GO:0016787">
    <property type="term" value="F:hydrolase activity"/>
    <property type="evidence" value="ECO:0007669"/>
    <property type="project" value="UniProtKB-KW"/>
</dbReference>
<evidence type="ECO:0000313" key="6">
    <source>
        <dbReference type="Proteomes" id="UP000076612"/>
    </source>
</evidence>
<dbReference type="InterPro" id="IPR027417">
    <property type="entry name" value="P-loop_NTPase"/>
</dbReference>
<dbReference type="Pfam" id="PF08455">
    <property type="entry name" value="SNF2_assoc"/>
    <property type="match status" value="1"/>
</dbReference>
<proteinExistence type="predicted"/>
<evidence type="ECO:0000259" key="4">
    <source>
        <dbReference type="PROSITE" id="PS51194"/>
    </source>
</evidence>
<dbReference type="SMART" id="SM00487">
    <property type="entry name" value="DEXDc"/>
    <property type="match status" value="1"/>
</dbReference>
<dbReference type="Gene3D" id="3.40.50.10810">
    <property type="entry name" value="Tandem AAA-ATPase domain"/>
    <property type="match status" value="1"/>
</dbReference>
<dbReference type="InterPro" id="IPR000330">
    <property type="entry name" value="SNF2_N"/>
</dbReference>
<dbReference type="InterPro" id="IPR013663">
    <property type="entry name" value="Helicase_SWF/SNF/SWI_bac"/>
</dbReference>
<evidence type="ECO:0000256" key="1">
    <source>
        <dbReference type="ARBA" id="ARBA00022801"/>
    </source>
</evidence>
<reference evidence="6" key="1">
    <citation type="submission" date="2016-01" db="EMBL/GenBank/DDBJ databases">
        <title>Draft genome of Chromobacterium sp. F49.</title>
        <authorList>
            <person name="Hong K.W."/>
        </authorList>
    </citation>
    <scope>NUCLEOTIDE SEQUENCE [LARGE SCALE GENOMIC DNA]</scope>
    <source>
        <strain evidence="6">M40</strain>
    </source>
</reference>
<dbReference type="RefSeq" id="WP_063250893.1">
    <property type="nucleotide sequence ID" value="NZ_CBDRLP010000002.1"/>
</dbReference>
<dbReference type="InterPro" id="IPR001650">
    <property type="entry name" value="Helicase_C-like"/>
</dbReference>
<accession>A0AB34XQ29</accession>
<name>A0AB34XQ29_9MICO</name>
<keyword evidence="1" id="KW-0378">Hydrolase</keyword>
<evidence type="ECO:0000259" key="3">
    <source>
        <dbReference type="PROSITE" id="PS51192"/>
    </source>
</evidence>
<dbReference type="CDD" id="cd18793">
    <property type="entry name" value="SF2_C_SNF"/>
    <property type="match status" value="1"/>
</dbReference>
<sequence length="1048" mass="116496">MTANRPSTPPNPRGRASGSATPADWRQAFAAFAEAAPTSHTPVALGFELVEVVPRSWFEPQHTTLLTRPEVSPGANPTLAIRPLVLSDSGNWVKKSLSWRTIDRMTTQFGVDPRHQEWFSQLAGLRTRDRTDFTPDGAAFDLGDFHTSLIWDVFTHGAELGIAFVGVNSGMDIRIGREAKALIDVRTVRGGMRVQPQVTIDEREFAPGLAKPIWTHGFFGVDVRTGFTVTLARAEKATTASALPVLSAPGPITIPETDAEEFFEEYYPLLRTSTAVVSTDDSVRFPRFRDPRLTLDLTFGAQDRLSVRWYWEYSGPRRTLPVRQPSGPRRPAGTARANPSPTSAGEGTELRDIDHEDTVLDKVTAHLRTFTPADPGTEFPTGPTDLELTDADTADFVTTVLPALEELDHVHVITRGKRQPYRELGGEPSVKITSVEAERTDWFELGFQISIGGKPVPFVKLFTALAKGQRKLKLADDSYLSLDRPVFDRLKSLLAEADLIPEWEPESPKISRLHVGLWSEFEDLADEAEPAVTWRESAQALADLDHLPDTAVPELAGVTLRPYQVQGFRWLALLHRCRLGGILADDMGLGKTLQTLALIAHARRSSRAGDRSDSTLPGDHAALPFLVVAPTSVVPIWAQEAAKFTPDLDVRVIGESRRKRKIPLAEVVAGADVIVVSYAILRLDEDEIAALEWAGLILDEAQFVKNSTSQVHQAAKAVSAPFRLALTGTPLENSLRDVWSLFSITAPGLFPSPHRFEEEYVRPIESGENPGRMQRLQRRIRPFLMRRTKDLVAADLPEKQEQVITVELSPAHRRLYDRILQKERKKLLGFIDSDYDRQRFIVFRSLTLLRMLALDPRIVDAEHAEVPSSKLTALLERLDAVVAEGHRSIVFSQFTSFLDHVAEELEARGIPYVSLDGSTRNRAEVVEAFRTGTAPVFLISLKAGGFGLTLTEADYVFLMDPWWNPAAENQAIDRAHRIGQTKHVIVYRYVAEGTIEEKVLGLQRKKAELFDDLMSEELADRDAPLRNASGQAFSQAISAEDIRQLFEG</sequence>
<comment type="caution">
    <text evidence="5">The sequence shown here is derived from an EMBL/GenBank/DDBJ whole genome shotgun (WGS) entry which is preliminary data.</text>
</comment>
<protein>
    <submittedName>
        <fullName evidence="5">Helicase SNF2</fullName>
    </submittedName>
</protein>
<dbReference type="PROSITE" id="PS51194">
    <property type="entry name" value="HELICASE_CTER"/>
    <property type="match status" value="1"/>
</dbReference>
<keyword evidence="5" id="KW-0347">Helicase</keyword>
<dbReference type="Gene3D" id="3.40.50.300">
    <property type="entry name" value="P-loop containing nucleotide triphosphate hydrolases"/>
    <property type="match status" value="1"/>
</dbReference>
<feature type="domain" description="Helicase ATP-binding" evidence="3">
    <location>
        <begin position="572"/>
        <end position="748"/>
    </location>
</feature>
<keyword evidence="5" id="KW-0067">ATP-binding</keyword>
<dbReference type="Pfam" id="PF00271">
    <property type="entry name" value="Helicase_C"/>
    <property type="match status" value="1"/>
</dbReference>
<dbReference type="Pfam" id="PF00176">
    <property type="entry name" value="SNF2-rel_dom"/>
    <property type="match status" value="1"/>
</dbReference>
<feature type="region of interest" description="Disordered" evidence="2">
    <location>
        <begin position="1"/>
        <end position="21"/>
    </location>
</feature>
<evidence type="ECO:0000313" key="5">
    <source>
        <dbReference type="EMBL" id="KZE11164.1"/>
    </source>
</evidence>
<feature type="domain" description="Helicase C-terminal" evidence="4">
    <location>
        <begin position="874"/>
        <end position="1026"/>
    </location>
</feature>
<evidence type="ECO:0000256" key="2">
    <source>
        <dbReference type="SAM" id="MobiDB-lite"/>
    </source>
</evidence>
<dbReference type="PANTHER" id="PTHR10799">
    <property type="entry name" value="SNF2/RAD54 HELICASE FAMILY"/>
    <property type="match status" value="1"/>
</dbReference>
<dbReference type="InterPro" id="IPR049730">
    <property type="entry name" value="SNF2/RAD54-like_C"/>
</dbReference>
<feature type="region of interest" description="Disordered" evidence="2">
    <location>
        <begin position="320"/>
        <end position="351"/>
    </location>
</feature>
<dbReference type="SUPFAM" id="SSF52540">
    <property type="entry name" value="P-loop containing nucleoside triphosphate hydrolases"/>
    <property type="match status" value="2"/>
</dbReference>
<dbReference type="InterPro" id="IPR014001">
    <property type="entry name" value="Helicase_ATP-bd"/>
</dbReference>
<gene>
    <name evidence="5" type="ORF">AVW13_16815</name>
</gene>
<dbReference type="InterPro" id="IPR038718">
    <property type="entry name" value="SNF2-like_sf"/>
</dbReference>
<dbReference type="SMART" id="SM00490">
    <property type="entry name" value="HELICc"/>
    <property type="match status" value="1"/>
</dbReference>
<dbReference type="EMBL" id="LQQR01000064">
    <property type="protein sequence ID" value="KZE11164.1"/>
    <property type="molecule type" value="Genomic_DNA"/>
</dbReference>
<organism evidence="5 6">
    <name type="scientific">Brevibacterium casei</name>
    <dbReference type="NCBI Taxonomy" id="33889"/>
    <lineage>
        <taxon>Bacteria</taxon>
        <taxon>Bacillati</taxon>
        <taxon>Actinomycetota</taxon>
        <taxon>Actinomycetes</taxon>
        <taxon>Micrococcales</taxon>
        <taxon>Brevibacteriaceae</taxon>
        <taxon>Brevibacterium</taxon>
    </lineage>
</organism>
<dbReference type="AlphaFoldDB" id="A0AB34XQ29"/>